<dbReference type="InterPro" id="IPR004843">
    <property type="entry name" value="Calcineurin-like_PHP"/>
</dbReference>
<dbReference type="EMBL" id="FNUY01000004">
    <property type="protein sequence ID" value="SEG29991.1"/>
    <property type="molecule type" value="Genomic_DNA"/>
</dbReference>
<organism evidence="7 8">
    <name type="scientific">Bosea lathyri</name>
    <dbReference type="NCBI Taxonomy" id="1036778"/>
    <lineage>
        <taxon>Bacteria</taxon>
        <taxon>Pseudomonadati</taxon>
        <taxon>Pseudomonadota</taxon>
        <taxon>Alphaproteobacteria</taxon>
        <taxon>Hyphomicrobiales</taxon>
        <taxon>Boseaceae</taxon>
        <taxon>Bosea</taxon>
    </lineage>
</organism>
<dbReference type="Gene3D" id="3.60.21.10">
    <property type="match status" value="2"/>
</dbReference>
<name>A0A1H5Z0Z1_9HYPH</name>
<dbReference type="SUPFAM" id="SSF56300">
    <property type="entry name" value="Metallo-dependent phosphatases"/>
    <property type="match status" value="1"/>
</dbReference>
<keyword evidence="5" id="KW-0812">Transmembrane</keyword>
<keyword evidence="2" id="KW-0378">Hydrolase</keyword>
<evidence type="ECO:0000256" key="4">
    <source>
        <dbReference type="ARBA" id="ARBA00025742"/>
    </source>
</evidence>
<dbReference type="AlphaFoldDB" id="A0A1H5Z0Z1"/>
<dbReference type="GO" id="GO:0016787">
    <property type="term" value="F:hydrolase activity"/>
    <property type="evidence" value="ECO:0007669"/>
    <property type="project" value="UniProtKB-KW"/>
</dbReference>
<sequence length="576" mass="62159">MKMIIEPKAGDAEDDASSTKKRSLLAIAGTLLGEINLPKLALSWIILALVPAVLLGLAPLVATAWFSTMSDRIVALAGIGPLIILAVLAAASWYGFRPLLRAAELSFWSLNSLVVQPGYTLCREGLRHLAERFLGLETSEDRRARVRAATALGAGLGACAAAAGMALIAWPATRWSGEIADLAQPLRLVVPALANTLVLMGAYLAAASLVWGLADATMDQPRDIVDFDEAPRSARRWRVAHLSDVHAVGERYGFRIESGRAGPRGNERFARVLERLDAIHANDPLDFVLITGDMTDAGRSSEWAEFLEAIAGYPALAQRTFIIPGNHDVNIVDRANPARMELPASPGKRLRQMRTLSAMTALQGDQVRIVDKPKAQLGPSLSQMLQPHAEAIAAFADIGSRRSSSSLSRLWDDAFPMILPPSEVDGLGLVLLNSNAETNFSFTNALGLVSEEDMRAVLAILPQFPGAKWIIALHHHPVEYPMPAKAFSERIGTALINGSRFVRLLKPLSSRIVAMHGHRHIDWIGRCGQLKIISAPSPVMEATDDEPTGFYIHTLAPAADGGLALLKPEHIEIMPG</sequence>
<dbReference type="RefSeq" id="WP_103872641.1">
    <property type="nucleotide sequence ID" value="NZ_FNUY01000004.1"/>
</dbReference>
<dbReference type="PANTHER" id="PTHR42988">
    <property type="entry name" value="PHOSPHOHYDROLASE"/>
    <property type="match status" value="1"/>
</dbReference>
<evidence type="ECO:0000256" key="2">
    <source>
        <dbReference type="ARBA" id="ARBA00022801"/>
    </source>
</evidence>
<evidence type="ECO:0000256" key="5">
    <source>
        <dbReference type="SAM" id="Phobius"/>
    </source>
</evidence>
<dbReference type="GO" id="GO:0046872">
    <property type="term" value="F:metal ion binding"/>
    <property type="evidence" value="ECO:0007669"/>
    <property type="project" value="UniProtKB-KW"/>
</dbReference>
<keyword evidence="5" id="KW-1133">Transmembrane helix</keyword>
<feature type="transmembrane region" description="Helical" evidence="5">
    <location>
        <begin position="192"/>
        <end position="214"/>
    </location>
</feature>
<feature type="domain" description="Calcineurin-like phosphoesterase" evidence="6">
    <location>
        <begin position="238"/>
        <end position="332"/>
    </location>
</feature>
<keyword evidence="3" id="KW-0408">Iron</keyword>
<proteinExistence type="inferred from homology"/>
<dbReference type="InterPro" id="IPR050884">
    <property type="entry name" value="CNP_phosphodiesterase-III"/>
</dbReference>
<dbReference type="OrthoDB" id="7235496at2"/>
<dbReference type="InterPro" id="IPR029052">
    <property type="entry name" value="Metallo-depent_PP-like"/>
</dbReference>
<comment type="similarity">
    <text evidence="4">Belongs to the cyclic nucleotide phosphodiesterase class-III family.</text>
</comment>
<dbReference type="Proteomes" id="UP000236743">
    <property type="component" value="Unassembled WGS sequence"/>
</dbReference>
<protein>
    <submittedName>
        <fullName evidence="7">Calcineurin-like phosphoesterase</fullName>
    </submittedName>
</protein>
<evidence type="ECO:0000313" key="7">
    <source>
        <dbReference type="EMBL" id="SEG29991.1"/>
    </source>
</evidence>
<dbReference type="PANTHER" id="PTHR42988:SF2">
    <property type="entry name" value="CYCLIC NUCLEOTIDE PHOSPHODIESTERASE CBUA0032-RELATED"/>
    <property type="match status" value="1"/>
</dbReference>
<evidence type="ECO:0000313" key="8">
    <source>
        <dbReference type="Proteomes" id="UP000236743"/>
    </source>
</evidence>
<keyword evidence="8" id="KW-1185">Reference proteome</keyword>
<feature type="transmembrane region" description="Helical" evidence="5">
    <location>
        <begin position="151"/>
        <end position="172"/>
    </location>
</feature>
<keyword evidence="1" id="KW-0479">Metal-binding</keyword>
<evidence type="ECO:0000256" key="1">
    <source>
        <dbReference type="ARBA" id="ARBA00022723"/>
    </source>
</evidence>
<feature type="transmembrane region" description="Helical" evidence="5">
    <location>
        <begin position="41"/>
        <end position="67"/>
    </location>
</feature>
<reference evidence="7 8" key="1">
    <citation type="submission" date="2016-10" db="EMBL/GenBank/DDBJ databases">
        <authorList>
            <person name="de Groot N.N."/>
        </authorList>
    </citation>
    <scope>NUCLEOTIDE SEQUENCE [LARGE SCALE GENOMIC DNA]</scope>
    <source>
        <strain evidence="7 8">DSM 26656</strain>
    </source>
</reference>
<feature type="transmembrane region" description="Helical" evidence="5">
    <location>
        <begin position="73"/>
        <end position="96"/>
    </location>
</feature>
<gene>
    <name evidence="7" type="ORF">SAMN04488115_104196</name>
</gene>
<dbReference type="Pfam" id="PF00149">
    <property type="entry name" value="Metallophos"/>
    <property type="match status" value="1"/>
</dbReference>
<evidence type="ECO:0000256" key="3">
    <source>
        <dbReference type="ARBA" id="ARBA00023004"/>
    </source>
</evidence>
<accession>A0A1H5Z0Z1</accession>
<evidence type="ECO:0000259" key="6">
    <source>
        <dbReference type="Pfam" id="PF00149"/>
    </source>
</evidence>
<keyword evidence="5" id="KW-0472">Membrane</keyword>